<dbReference type="Proteomes" id="UP000663829">
    <property type="component" value="Unassembled WGS sequence"/>
</dbReference>
<evidence type="ECO:0000313" key="1">
    <source>
        <dbReference type="EMBL" id="CAF1646920.1"/>
    </source>
</evidence>
<name>A0A816E9C9_9BILA</name>
<reference evidence="1" key="1">
    <citation type="submission" date="2021-02" db="EMBL/GenBank/DDBJ databases">
        <authorList>
            <person name="Nowell W R."/>
        </authorList>
    </citation>
    <scope>NUCLEOTIDE SEQUENCE</scope>
</reference>
<dbReference type="AlphaFoldDB" id="A0A816E9C9"/>
<dbReference type="EMBL" id="CAJNOQ010049716">
    <property type="protein sequence ID" value="CAF1646920.1"/>
    <property type="molecule type" value="Genomic_DNA"/>
</dbReference>
<proteinExistence type="predicted"/>
<comment type="caution">
    <text evidence="1">The sequence shown here is derived from an EMBL/GenBank/DDBJ whole genome shotgun (WGS) entry which is preliminary data.</text>
</comment>
<accession>A0A816E9C9</accession>
<protein>
    <submittedName>
        <fullName evidence="1">Uncharacterized protein</fullName>
    </submittedName>
</protein>
<organism evidence="1 3">
    <name type="scientific">Didymodactylos carnosus</name>
    <dbReference type="NCBI Taxonomy" id="1234261"/>
    <lineage>
        <taxon>Eukaryota</taxon>
        <taxon>Metazoa</taxon>
        <taxon>Spiralia</taxon>
        <taxon>Gnathifera</taxon>
        <taxon>Rotifera</taxon>
        <taxon>Eurotatoria</taxon>
        <taxon>Bdelloidea</taxon>
        <taxon>Philodinida</taxon>
        <taxon>Philodinidae</taxon>
        <taxon>Didymodactylos</taxon>
    </lineage>
</organism>
<evidence type="ECO:0000313" key="2">
    <source>
        <dbReference type="EMBL" id="CAF4567793.1"/>
    </source>
</evidence>
<dbReference type="EMBL" id="CAJOBC010119568">
    <property type="protein sequence ID" value="CAF4567793.1"/>
    <property type="molecule type" value="Genomic_DNA"/>
</dbReference>
<feature type="non-terminal residue" evidence="1">
    <location>
        <position position="53"/>
    </location>
</feature>
<dbReference type="Proteomes" id="UP000681722">
    <property type="component" value="Unassembled WGS sequence"/>
</dbReference>
<keyword evidence="3" id="KW-1185">Reference proteome</keyword>
<gene>
    <name evidence="1" type="ORF">GPM918_LOCUS45280</name>
    <name evidence="2" type="ORF">SRO942_LOCUS47643</name>
</gene>
<evidence type="ECO:0000313" key="3">
    <source>
        <dbReference type="Proteomes" id="UP000663829"/>
    </source>
</evidence>
<sequence length="53" mass="5803">MGQLLSTIDSQSPDLSSLAQLNDKGSELLTTEEADIDLFLPLKPTENTHMNTE</sequence>